<organism evidence="2 3">
    <name type="scientific">Trapa natans</name>
    <name type="common">Water chestnut</name>
    <dbReference type="NCBI Taxonomy" id="22666"/>
    <lineage>
        <taxon>Eukaryota</taxon>
        <taxon>Viridiplantae</taxon>
        <taxon>Streptophyta</taxon>
        <taxon>Embryophyta</taxon>
        <taxon>Tracheophyta</taxon>
        <taxon>Spermatophyta</taxon>
        <taxon>Magnoliopsida</taxon>
        <taxon>eudicotyledons</taxon>
        <taxon>Gunneridae</taxon>
        <taxon>Pentapetalae</taxon>
        <taxon>rosids</taxon>
        <taxon>malvids</taxon>
        <taxon>Myrtales</taxon>
        <taxon>Lythraceae</taxon>
        <taxon>Trapa</taxon>
    </lineage>
</organism>
<dbReference type="EMBL" id="JAXQNO010000008">
    <property type="protein sequence ID" value="KAK4792161.1"/>
    <property type="molecule type" value="Genomic_DNA"/>
</dbReference>
<accession>A0AAN7LT87</accession>
<gene>
    <name evidence="2" type="ORF">SAY86_022596</name>
</gene>
<keyword evidence="3" id="KW-1185">Reference proteome</keyword>
<dbReference type="Proteomes" id="UP001346149">
    <property type="component" value="Unassembled WGS sequence"/>
</dbReference>
<dbReference type="AlphaFoldDB" id="A0AAN7LT87"/>
<proteinExistence type="predicted"/>
<name>A0AAN7LT87_TRANT</name>
<protein>
    <submittedName>
        <fullName evidence="2">Uncharacterized protein</fullName>
    </submittedName>
</protein>
<sequence>MAVGMISHEECRSKVIQEADRTGPSQTKWIIQQQSEAFGLGVLKSGLPLRPSIPSQVAAAEVSPKENFDHRRRTTAMAASIPFTEVLTLLLFLVVLFQSPPAASSLDSYEALQEFNFPQGPPPKGRHRLRAGPGQRQVSRLPRRFLQLLHILFLWMNIVEVTRVSDLEFSVGIASASYDIDNFFESTQCGCGFDCGIEVRTNLSSSVSSI</sequence>
<reference evidence="2 3" key="1">
    <citation type="journal article" date="2023" name="Hortic Res">
        <title>Pangenome of water caltrop reveals structural variations and asymmetric subgenome divergence after allopolyploidization.</title>
        <authorList>
            <person name="Zhang X."/>
            <person name="Chen Y."/>
            <person name="Wang L."/>
            <person name="Yuan Y."/>
            <person name="Fang M."/>
            <person name="Shi L."/>
            <person name="Lu R."/>
            <person name="Comes H.P."/>
            <person name="Ma Y."/>
            <person name="Chen Y."/>
            <person name="Huang G."/>
            <person name="Zhou Y."/>
            <person name="Zheng Z."/>
            <person name="Qiu Y."/>
        </authorList>
    </citation>
    <scope>NUCLEOTIDE SEQUENCE [LARGE SCALE GENOMIC DNA]</scope>
    <source>
        <strain evidence="2">F231</strain>
    </source>
</reference>
<keyword evidence="1" id="KW-0472">Membrane</keyword>
<evidence type="ECO:0000313" key="2">
    <source>
        <dbReference type="EMBL" id="KAK4792161.1"/>
    </source>
</evidence>
<comment type="caution">
    <text evidence="2">The sequence shown here is derived from an EMBL/GenBank/DDBJ whole genome shotgun (WGS) entry which is preliminary data.</text>
</comment>
<evidence type="ECO:0000256" key="1">
    <source>
        <dbReference type="SAM" id="Phobius"/>
    </source>
</evidence>
<keyword evidence="1" id="KW-0812">Transmembrane</keyword>
<keyword evidence="1" id="KW-1133">Transmembrane helix</keyword>
<evidence type="ECO:0000313" key="3">
    <source>
        <dbReference type="Proteomes" id="UP001346149"/>
    </source>
</evidence>
<feature type="transmembrane region" description="Helical" evidence="1">
    <location>
        <begin position="75"/>
        <end position="97"/>
    </location>
</feature>